<dbReference type="Pfam" id="PF04535">
    <property type="entry name" value="CASP_dom"/>
    <property type="match status" value="1"/>
</dbReference>
<dbReference type="InterPro" id="IPR006702">
    <property type="entry name" value="CASP_dom"/>
</dbReference>
<comment type="subcellular location">
    <subcellularLocation>
        <location evidence="1 7">Cell membrane</location>
        <topology evidence="1 7">Multi-pass membrane protein</topology>
    </subcellularLocation>
</comment>
<sequence>MASSTPEVALNSDAGKYGGYGAGARPSPSFSGVDFGLRILLFASSVSALVVLATSKQTVSIPVFLQSQTPIFVTKTAQFYHSPAFTKERG</sequence>
<protein>
    <recommendedName>
        <fullName evidence="7">CASP-like protein</fullName>
    </recommendedName>
</protein>
<gene>
    <name evidence="9" type="ORF">KSP39_PZI003839</name>
</gene>
<evidence type="ECO:0000313" key="10">
    <source>
        <dbReference type="Proteomes" id="UP001418222"/>
    </source>
</evidence>
<evidence type="ECO:0000313" key="9">
    <source>
        <dbReference type="EMBL" id="KAK8951312.1"/>
    </source>
</evidence>
<keyword evidence="5" id="KW-1133">Transmembrane helix</keyword>
<evidence type="ECO:0000256" key="4">
    <source>
        <dbReference type="ARBA" id="ARBA00022692"/>
    </source>
</evidence>
<comment type="similarity">
    <text evidence="2 7">Belongs to the Casparian strip membrane proteins (CASP) family.</text>
</comment>
<evidence type="ECO:0000256" key="7">
    <source>
        <dbReference type="RuleBase" id="RU361233"/>
    </source>
</evidence>
<reference evidence="9 10" key="1">
    <citation type="journal article" date="2022" name="Nat. Plants">
        <title>Genomes of leafy and leafless Platanthera orchids illuminate the evolution of mycoheterotrophy.</title>
        <authorList>
            <person name="Li M.H."/>
            <person name="Liu K.W."/>
            <person name="Li Z."/>
            <person name="Lu H.C."/>
            <person name="Ye Q.L."/>
            <person name="Zhang D."/>
            <person name="Wang J.Y."/>
            <person name="Li Y.F."/>
            <person name="Zhong Z.M."/>
            <person name="Liu X."/>
            <person name="Yu X."/>
            <person name="Liu D.K."/>
            <person name="Tu X.D."/>
            <person name="Liu B."/>
            <person name="Hao Y."/>
            <person name="Liao X.Y."/>
            <person name="Jiang Y.T."/>
            <person name="Sun W.H."/>
            <person name="Chen J."/>
            <person name="Chen Y.Q."/>
            <person name="Ai Y."/>
            <person name="Zhai J.W."/>
            <person name="Wu S.S."/>
            <person name="Zhou Z."/>
            <person name="Hsiao Y.Y."/>
            <person name="Wu W.L."/>
            <person name="Chen Y.Y."/>
            <person name="Lin Y.F."/>
            <person name="Hsu J.L."/>
            <person name="Li C.Y."/>
            <person name="Wang Z.W."/>
            <person name="Zhao X."/>
            <person name="Zhong W.Y."/>
            <person name="Ma X.K."/>
            <person name="Ma L."/>
            <person name="Huang J."/>
            <person name="Chen G.Z."/>
            <person name="Huang M.Z."/>
            <person name="Huang L."/>
            <person name="Peng D.H."/>
            <person name="Luo Y.B."/>
            <person name="Zou S.Q."/>
            <person name="Chen S.P."/>
            <person name="Lan S."/>
            <person name="Tsai W.C."/>
            <person name="Van de Peer Y."/>
            <person name="Liu Z.J."/>
        </authorList>
    </citation>
    <scope>NUCLEOTIDE SEQUENCE [LARGE SCALE GENOMIC DNA]</scope>
    <source>
        <strain evidence="9">Lor287</strain>
    </source>
</reference>
<dbReference type="Proteomes" id="UP001418222">
    <property type="component" value="Unassembled WGS sequence"/>
</dbReference>
<evidence type="ECO:0000256" key="1">
    <source>
        <dbReference type="ARBA" id="ARBA00004651"/>
    </source>
</evidence>
<keyword evidence="4" id="KW-0812">Transmembrane</keyword>
<evidence type="ECO:0000256" key="2">
    <source>
        <dbReference type="ARBA" id="ARBA00007651"/>
    </source>
</evidence>
<evidence type="ECO:0000256" key="5">
    <source>
        <dbReference type="ARBA" id="ARBA00022989"/>
    </source>
</evidence>
<accession>A0AAP0GCF0</accession>
<keyword evidence="10" id="KW-1185">Reference proteome</keyword>
<dbReference type="EMBL" id="JBBWWQ010000003">
    <property type="protein sequence ID" value="KAK8951312.1"/>
    <property type="molecule type" value="Genomic_DNA"/>
</dbReference>
<comment type="caution">
    <text evidence="9">The sequence shown here is derived from an EMBL/GenBank/DDBJ whole genome shotgun (WGS) entry which is preliminary data.</text>
</comment>
<feature type="domain" description="Casparian strip membrane protein" evidence="8">
    <location>
        <begin position="29"/>
        <end position="86"/>
    </location>
</feature>
<name>A0AAP0GCF0_9ASPA</name>
<evidence type="ECO:0000256" key="6">
    <source>
        <dbReference type="ARBA" id="ARBA00023136"/>
    </source>
</evidence>
<organism evidence="9 10">
    <name type="scientific">Platanthera zijinensis</name>
    <dbReference type="NCBI Taxonomy" id="2320716"/>
    <lineage>
        <taxon>Eukaryota</taxon>
        <taxon>Viridiplantae</taxon>
        <taxon>Streptophyta</taxon>
        <taxon>Embryophyta</taxon>
        <taxon>Tracheophyta</taxon>
        <taxon>Spermatophyta</taxon>
        <taxon>Magnoliopsida</taxon>
        <taxon>Liliopsida</taxon>
        <taxon>Asparagales</taxon>
        <taxon>Orchidaceae</taxon>
        <taxon>Orchidoideae</taxon>
        <taxon>Orchideae</taxon>
        <taxon>Orchidinae</taxon>
        <taxon>Platanthera</taxon>
    </lineage>
</organism>
<comment type="subunit">
    <text evidence="7">Homodimer and heterodimers.</text>
</comment>
<keyword evidence="6" id="KW-0472">Membrane</keyword>
<dbReference type="AlphaFoldDB" id="A0AAP0GCF0"/>
<keyword evidence="3 7" id="KW-1003">Cell membrane</keyword>
<evidence type="ECO:0000256" key="3">
    <source>
        <dbReference type="ARBA" id="ARBA00022475"/>
    </source>
</evidence>
<proteinExistence type="inferred from homology"/>
<dbReference type="GO" id="GO:0005886">
    <property type="term" value="C:plasma membrane"/>
    <property type="evidence" value="ECO:0007669"/>
    <property type="project" value="UniProtKB-SubCell"/>
</dbReference>
<evidence type="ECO:0000259" key="8">
    <source>
        <dbReference type="Pfam" id="PF04535"/>
    </source>
</evidence>